<name>A0A2M9D101_9CELL</name>
<dbReference type="RefSeq" id="WP_100422180.1">
    <property type="nucleotide sequence ID" value="NZ_BOOX01000010.1"/>
</dbReference>
<evidence type="ECO:0000313" key="2">
    <source>
        <dbReference type="EMBL" id="PJJ77881.1"/>
    </source>
</evidence>
<proteinExistence type="predicted"/>
<organism evidence="2 3">
    <name type="scientific">Sediminihabitans luteus</name>
    <dbReference type="NCBI Taxonomy" id="1138585"/>
    <lineage>
        <taxon>Bacteria</taxon>
        <taxon>Bacillati</taxon>
        <taxon>Actinomycetota</taxon>
        <taxon>Actinomycetes</taxon>
        <taxon>Micrococcales</taxon>
        <taxon>Cellulomonadaceae</taxon>
        <taxon>Sediminihabitans</taxon>
    </lineage>
</organism>
<evidence type="ECO:0000256" key="1">
    <source>
        <dbReference type="SAM" id="Phobius"/>
    </source>
</evidence>
<dbReference type="EMBL" id="PGFE01000001">
    <property type="protein sequence ID" value="PJJ77881.1"/>
    <property type="molecule type" value="Genomic_DNA"/>
</dbReference>
<evidence type="ECO:0008006" key="4">
    <source>
        <dbReference type="Google" id="ProtNLM"/>
    </source>
</evidence>
<evidence type="ECO:0000313" key="3">
    <source>
        <dbReference type="Proteomes" id="UP000231693"/>
    </source>
</evidence>
<keyword evidence="3" id="KW-1185">Reference proteome</keyword>
<feature type="transmembrane region" description="Helical" evidence="1">
    <location>
        <begin position="72"/>
        <end position="94"/>
    </location>
</feature>
<dbReference type="Proteomes" id="UP000231693">
    <property type="component" value="Unassembled WGS sequence"/>
</dbReference>
<comment type="caution">
    <text evidence="2">The sequence shown here is derived from an EMBL/GenBank/DDBJ whole genome shotgun (WGS) entry which is preliminary data.</text>
</comment>
<sequence>MPTLDVTALTTTPSAAQVDALRDSALRGELGAASARTARADASGAAVAATLVAGFVALLPLAFLALTRNTSHLAVIVAIVAVAVALWFGVRALVGASARRRWRDHARVVAFARANGFDAEPVVDLSSVPSGFFHLGRDGRTTDRVRWVRGGATAEVGTFTFTRGGSNAQSCRYLALDLTGGAPREPWGEELPDDVMPHEEPVEAEATSAALVPAGAAHRMHLLTVPRARGELDGAPGVVRHGDVAAYPVLTPALARLLTAHEPALVAEAGDGWLVVSAFGATDATDAALWERFAAIADAVPAQA</sequence>
<gene>
    <name evidence="2" type="ORF">CLV28_1107</name>
</gene>
<feature type="transmembrane region" description="Helical" evidence="1">
    <location>
        <begin position="45"/>
        <end position="66"/>
    </location>
</feature>
<dbReference type="OrthoDB" id="9979613at2"/>
<keyword evidence="1" id="KW-0472">Membrane</keyword>
<accession>A0A2M9D101</accession>
<keyword evidence="1" id="KW-0812">Transmembrane</keyword>
<dbReference type="AlphaFoldDB" id="A0A2M9D101"/>
<protein>
    <recommendedName>
        <fullName evidence="4">DUF3137 domain-containing protein</fullName>
    </recommendedName>
</protein>
<keyword evidence="1" id="KW-1133">Transmembrane helix</keyword>
<reference evidence="2 3" key="1">
    <citation type="submission" date="2017-11" db="EMBL/GenBank/DDBJ databases">
        <title>Genomic Encyclopedia of Archaeal and Bacterial Type Strains, Phase II (KMG-II): From Individual Species to Whole Genera.</title>
        <authorList>
            <person name="Goeker M."/>
        </authorList>
    </citation>
    <scope>NUCLEOTIDE SEQUENCE [LARGE SCALE GENOMIC DNA]</scope>
    <source>
        <strain evidence="2 3">DSM 25478</strain>
    </source>
</reference>